<evidence type="ECO:0000256" key="2">
    <source>
        <dbReference type="ARBA" id="ARBA00022692"/>
    </source>
</evidence>
<sequence>MTLLVPPRRKGQTQEPLLSAAVRGMRPRQWLKNVLVAGAPFTAGVLFERDVLLTTLAAFVAFCLLSSSVYLANDARDVEEDRQHPTKRFRPIACGALPVNVAWALSATLAVAGLGLGFGTDPALGLTLVVYLAVQVGYTGGLKQQAVLDLAIVASGFLLRAIAGGVASDITLSQWFLMVASFGSLFIVAGKRYSELHALGRQGATRPSLLQYSESYLRFVWALAAALTVISYSLWALEHGEAGSDLWATVSIGPFVLGLLRYAVDVDQGLAGAPEDIALRDRVLQLLGVLWLAFLGLAVFTA</sequence>
<feature type="transmembrane region" description="Helical" evidence="5">
    <location>
        <begin position="215"/>
        <end position="234"/>
    </location>
</feature>
<evidence type="ECO:0000313" key="6">
    <source>
        <dbReference type="EMBL" id="CAA9360432.1"/>
    </source>
</evidence>
<dbReference type="GO" id="GO:0016757">
    <property type="term" value="F:glycosyltransferase activity"/>
    <property type="evidence" value="ECO:0007669"/>
    <property type="project" value="UniProtKB-KW"/>
</dbReference>
<evidence type="ECO:0000256" key="4">
    <source>
        <dbReference type="ARBA" id="ARBA00023136"/>
    </source>
</evidence>
<dbReference type="EC" id="2.4.2.45" evidence="6"/>
<keyword evidence="6" id="KW-0808">Transferase</keyword>
<feature type="transmembrane region" description="Helical" evidence="5">
    <location>
        <begin position="175"/>
        <end position="194"/>
    </location>
</feature>
<feature type="transmembrane region" description="Helical" evidence="5">
    <location>
        <begin position="284"/>
        <end position="301"/>
    </location>
</feature>
<dbReference type="InterPro" id="IPR044878">
    <property type="entry name" value="UbiA_sf"/>
</dbReference>
<name>A0A6J4MKG9_9ACTN</name>
<keyword evidence="3 5" id="KW-1133">Transmembrane helix</keyword>
<comment type="subcellular location">
    <subcellularLocation>
        <location evidence="1">Membrane</location>
        <topology evidence="1">Multi-pass membrane protein</topology>
    </subcellularLocation>
</comment>
<keyword evidence="6" id="KW-0328">Glycosyltransferase</keyword>
<feature type="transmembrane region" description="Helical" evidence="5">
    <location>
        <begin position="92"/>
        <end position="116"/>
    </location>
</feature>
<feature type="transmembrane region" description="Helical" evidence="5">
    <location>
        <begin position="53"/>
        <end position="72"/>
    </location>
</feature>
<dbReference type="EMBL" id="CADCUK010000008">
    <property type="protein sequence ID" value="CAA9360432.1"/>
    <property type="molecule type" value="Genomic_DNA"/>
</dbReference>
<evidence type="ECO:0000256" key="1">
    <source>
        <dbReference type="ARBA" id="ARBA00004141"/>
    </source>
</evidence>
<reference evidence="6" key="1">
    <citation type="submission" date="2020-02" db="EMBL/GenBank/DDBJ databases">
        <authorList>
            <person name="Meier V. D."/>
        </authorList>
    </citation>
    <scope>NUCLEOTIDE SEQUENCE</scope>
    <source>
        <strain evidence="6">AVDCRST_MAG47</strain>
    </source>
</reference>
<dbReference type="AlphaFoldDB" id="A0A6J4MKG9"/>
<dbReference type="InterPro" id="IPR000537">
    <property type="entry name" value="UbiA_prenyltransferase"/>
</dbReference>
<dbReference type="GO" id="GO:0016765">
    <property type="term" value="F:transferase activity, transferring alkyl or aryl (other than methyl) groups"/>
    <property type="evidence" value="ECO:0007669"/>
    <property type="project" value="InterPro"/>
</dbReference>
<accession>A0A6J4MKG9</accession>
<keyword evidence="4 5" id="KW-0472">Membrane</keyword>
<feature type="transmembrane region" description="Helical" evidence="5">
    <location>
        <begin position="122"/>
        <end position="139"/>
    </location>
</feature>
<evidence type="ECO:0000256" key="3">
    <source>
        <dbReference type="ARBA" id="ARBA00022989"/>
    </source>
</evidence>
<dbReference type="Pfam" id="PF01040">
    <property type="entry name" value="UbiA"/>
    <property type="match status" value="1"/>
</dbReference>
<feature type="transmembrane region" description="Helical" evidence="5">
    <location>
        <begin position="30"/>
        <end position="47"/>
    </location>
</feature>
<evidence type="ECO:0000256" key="5">
    <source>
        <dbReference type="SAM" id="Phobius"/>
    </source>
</evidence>
<dbReference type="CDD" id="cd13963">
    <property type="entry name" value="PT_UbiA_2"/>
    <property type="match status" value="1"/>
</dbReference>
<dbReference type="NCBIfam" id="NF008978">
    <property type="entry name" value="PRK12324.1-4"/>
    <property type="match status" value="1"/>
</dbReference>
<gene>
    <name evidence="6" type="ORF">AVDCRST_MAG47-131</name>
</gene>
<feature type="transmembrane region" description="Helical" evidence="5">
    <location>
        <begin position="246"/>
        <end position="264"/>
    </location>
</feature>
<dbReference type="GO" id="GO:0016020">
    <property type="term" value="C:membrane"/>
    <property type="evidence" value="ECO:0007669"/>
    <property type="project" value="UniProtKB-SubCell"/>
</dbReference>
<organism evidence="6">
    <name type="scientific">uncultured Nocardioidaceae bacterium</name>
    <dbReference type="NCBI Taxonomy" id="253824"/>
    <lineage>
        <taxon>Bacteria</taxon>
        <taxon>Bacillati</taxon>
        <taxon>Actinomycetota</taxon>
        <taxon>Actinomycetes</taxon>
        <taxon>Propionibacteriales</taxon>
        <taxon>Nocardioidaceae</taxon>
        <taxon>environmental samples</taxon>
    </lineage>
</organism>
<keyword evidence="2 5" id="KW-0812">Transmembrane</keyword>
<feature type="transmembrane region" description="Helical" evidence="5">
    <location>
        <begin position="146"/>
        <end position="163"/>
    </location>
</feature>
<dbReference type="Gene3D" id="1.10.357.140">
    <property type="entry name" value="UbiA prenyltransferase"/>
    <property type="match status" value="1"/>
</dbReference>
<protein>
    <submittedName>
        <fullName evidence="6">5-Phosphoribosyl diphosphate (PRPP): decaprenyl-phosphate 5-phosphoribosyltransferase</fullName>
        <ecNumber evidence="6">2.4.2.45</ecNumber>
    </submittedName>
</protein>
<proteinExistence type="predicted"/>